<accession>A0ACC0GMS8</accession>
<reference evidence="1 2" key="1">
    <citation type="journal article" date="2022" name="Plant J.">
        <title>Chromosome-level genome of Camellia lanceoleosa provides a valuable resource for understanding genome evolution and self-incompatibility.</title>
        <authorList>
            <person name="Gong W."/>
            <person name="Xiao S."/>
            <person name="Wang L."/>
            <person name="Liao Z."/>
            <person name="Chang Y."/>
            <person name="Mo W."/>
            <person name="Hu G."/>
            <person name="Li W."/>
            <person name="Zhao G."/>
            <person name="Zhu H."/>
            <person name="Hu X."/>
            <person name="Ji K."/>
            <person name="Xiang X."/>
            <person name="Song Q."/>
            <person name="Yuan D."/>
            <person name="Jin S."/>
            <person name="Zhang L."/>
        </authorList>
    </citation>
    <scope>NUCLEOTIDE SEQUENCE [LARGE SCALE GENOMIC DNA]</scope>
    <source>
        <strain evidence="1">SQ_2022a</strain>
    </source>
</reference>
<comment type="caution">
    <text evidence="1">The sequence shown here is derived from an EMBL/GenBank/DDBJ whole genome shotgun (WGS) entry which is preliminary data.</text>
</comment>
<evidence type="ECO:0000313" key="1">
    <source>
        <dbReference type="EMBL" id="KAI8001738.1"/>
    </source>
</evidence>
<gene>
    <name evidence="1" type="ORF">LOK49_LG09G00148</name>
</gene>
<name>A0ACC0GMS8_9ERIC</name>
<keyword evidence="2" id="KW-1185">Reference proteome</keyword>
<proteinExistence type="predicted"/>
<protein>
    <submittedName>
        <fullName evidence="1">Uncharacterized protein</fullName>
    </submittedName>
</protein>
<evidence type="ECO:0000313" key="2">
    <source>
        <dbReference type="Proteomes" id="UP001060215"/>
    </source>
</evidence>
<sequence>MPPCPSRGGGRRGGTAFGTSSSSKGDIDLTLRTALISGLKLFGEKYDYELSTKRNKCERLTLRVSNLKGTSFGTSSSSREDYDWFETAVISFFKLFGENYDYELLKKRTSFETSSSSREDYDWFETAVISFFKLFGENYDYELLKKRTSFGTSSSSREDYDWFETAVISFFKLFGENYDYELLKKRKECERLENRSSIGPSTYFWMSCLSRGCLAAAMVGLACCLATVVLLLVVALASLKRYLMTAKKLNTRNKEAPPNKHPQPKETQES</sequence>
<dbReference type="Proteomes" id="UP001060215">
    <property type="component" value="Chromosome 8"/>
</dbReference>
<dbReference type="EMBL" id="CM045765">
    <property type="protein sequence ID" value="KAI8001738.1"/>
    <property type="molecule type" value="Genomic_DNA"/>
</dbReference>
<organism evidence="1 2">
    <name type="scientific">Camellia lanceoleosa</name>
    <dbReference type="NCBI Taxonomy" id="1840588"/>
    <lineage>
        <taxon>Eukaryota</taxon>
        <taxon>Viridiplantae</taxon>
        <taxon>Streptophyta</taxon>
        <taxon>Embryophyta</taxon>
        <taxon>Tracheophyta</taxon>
        <taxon>Spermatophyta</taxon>
        <taxon>Magnoliopsida</taxon>
        <taxon>eudicotyledons</taxon>
        <taxon>Gunneridae</taxon>
        <taxon>Pentapetalae</taxon>
        <taxon>asterids</taxon>
        <taxon>Ericales</taxon>
        <taxon>Theaceae</taxon>
        <taxon>Camellia</taxon>
    </lineage>
</organism>